<dbReference type="OrthoDB" id="9788295at2"/>
<evidence type="ECO:0000256" key="1">
    <source>
        <dbReference type="ARBA" id="ARBA00022598"/>
    </source>
</evidence>
<dbReference type="Pfam" id="PF01996">
    <property type="entry name" value="F420_ligase"/>
    <property type="match status" value="1"/>
</dbReference>
<evidence type="ECO:0000256" key="5">
    <source>
        <dbReference type="ARBA" id="ARBA00022958"/>
    </source>
</evidence>
<dbReference type="InterPro" id="IPR002847">
    <property type="entry name" value="F420-0_gamma-glut_ligase-dom"/>
</dbReference>
<dbReference type="KEGG" id="npn:JI59_17700"/>
<organism evidence="9 10">
    <name type="scientific">Novosphingobium pentaromativorans US6-1</name>
    <dbReference type="NCBI Taxonomy" id="1088721"/>
    <lineage>
        <taxon>Bacteria</taxon>
        <taxon>Pseudomonadati</taxon>
        <taxon>Pseudomonadota</taxon>
        <taxon>Alphaproteobacteria</taxon>
        <taxon>Sphingomonadales</taxon>
        <taxon>Sphingomonadaceae</taxon>
        <taxon>Novosphingobium</taxon>
    </lineage>
</organism>
<keyword evidence="2" id="KW-0479">Metal-binding</keyword>
<keyword evidence="7" id="KW-0464">Manganese</keyword>
<accession>G6E808</accession>
<dbReference type="PATRIC" id="fig|1088721.3.peg.471"/>
<evidence type="ECO:0000256" key="7">
    <source>
        <dbReference type="ARBA" id="ARBA00023211"/>
    </source>
</evidence>
<keyword evidence="10" id="KW-1185">Reference proteome</keyword>
<comment type="caution">
    <text evidence="9">The sequence shown here is derived from an EMBL/GenBank/DDBJ whole genome shotgun (WGS) entry which is preliminary data.</text>
</comment>
<proteinExistence type="predicted"/>
<name>G6E808_9SPHN</name>
<evidence type="ECO:0000313" key="10">
    <source>
        <dbReference type="Proteomes" id="UP000004030"/>
    </source>
</evidence>
<dbReference type="RefSeq" id="WP_007011396.1">
    <property type="nucleotide sequence ID" value="NZ_AGFM01000007.1"/>
</dbReference>
<evidence type="ECO:0000256" key="2">
    <source>
        <dbReference type="ARBA" id="ARBA00022723"/>
    </source>
</evidence>
<evidence type="ECO:0000256" key="6">
    <source>
        <dbReference type="ARBA" id="ARBA00023134"/>
    </source>
</evidence>
<dbReference type="EMBL" id="AGFM01000007">
    <property type="protein sequence ID" value="EHJ62651.1"/>
    <property type="molecule type" value="Genomic_DNA"/>
</dbReference>
<evidence type="ECO:0000256" key="4">
    <source>
        <dbReference type="ARBA" id="ARBA00022842"/>
    </source>
</evidence>
<dbReference type="AlphaFoldDB" id="G6E808"/>
<dbReference type="eggNOG" id="COG1478">
    <property type="taxonomic scope" value="Bacteria"/>
</dbReference>
<sequence length="250" mass="26332">MLQIIPLSGIGEIVPGDDLGAVLTGSLVQMGVSLKADDIIVVTQKIVSKSEGRFVDMAEIEPGSAALKLAALVRKDPRLVELVLRESSEIVRAVPNVLITRHRLGLVMANAGIDRSNLGGNARERVLLLPVDPDASAQRIAEALEQDGVRPAVVISDSFGRPWRLGVVSVGIGAAGLPSLIDRRGEMDRDGRALEVTQVALADIVATAASLCTGEGAEGIPAVLVRGYSMKDIARPAADLVRPVAEDLFR</sequence>
<evidence type="ECO:0000313" key="9">
    <source>
        <dbReference type="EMBL" id="EHJ62651.1"/>
    </source>
</evidence>
<dbReference type="Gene3D" id="3.30.1330.100">
    <property type="entry name" value="CofE-like"/>
    <property type="match status" value="1"/>
</dbReference>
<feature type="domain" description="Coenzyme F420:L-glutamate ligase-like" evidence="8">
    <location>
        <begin position="10"/>
        <end position="227"/>
    </location>
</feature>
<evidence type="ECO:0000259" key="8">
    <source>
        <dbReference type="Pfam" id="PF01996"/>
    </source>
</evidence>
<keyword evidence="5" id="KW-0630">Potassium</keyword>
<keyword evidence="3" id="KW-0547">Nucleotide-binding</keyword>
<dbReference type="InterPro" id="IPR008225">
    <property type="entry name" value="F420-0_g-glutamyl_ligase"/>
</dbReference>
<dbReference type="GO" id="GO:0052618">
    <property type="term" value="F:coenzyme F420-0:L-glutamate ligase activity"/>
    <property type="evidence" value="ECO:0007669"/>
    <property type="project" value="TreeGrafter"/>
</dbReference>
<reference evidence="9 10" key="1">
    <citation type="journal article" date="2012" name="J. Bacteriol.">
        <title>Genome sequence of benzo(a)pyrene-degrading bacterium Novosphingobium pentaromativorans US6-1.</title>
        <authorList>
            <person name="Luo Y.R."/>
            <person name="Kang S.G."/>
            <person name="Kim S.J."/>
            <person name="Kim M.R."/>
            <person name="Li N."/>
            <person name="Lee J.H."/>
            <person name="Kwon K.K."/>
        </authorList>
    </citation>
    <scope>NUCLEOTIDE SEQUENCE [LARGE SCALE GENOMIC DNA]</scope>
    <source>
        <strain evidence="9 10">US6-1</strain>
    </source>
</reference>
<keyword evidence="6" id="KW-0342">GTP-binding</keyword>
<protein>
    <submittedName>
        <fullName evidence="9">Uncharacterized conserved protein UCP005026</fullName>
    </submittedName>
</protein>
<gene>
    <name evidence="9" type="ORF">NSU_0479</name>
</gene>
<dbReference type="GO" id="GO:0005525">
    <property type="term" value="F:GTP binding"/>
    <property type="evidence" value="ECO:0007669"/>
    <property type="project" value="UniProtKB-KW"/>
</dbReference>
<evidence type="ECO:0000256" key="3">
    <source>
        <dbReference type="ARBA" id="ARBA00022741"/>
    </source>
</evidence>
<dbReference type="SUPFAM" id="SSF144010">
    <property type="entry name" value="CofE-like"/>
    <property type="match status" value="1"/>
</dbReference>
<dbReference type="PANTHER" id="PTHR47917">
    <property type="match status" value="1"/>
</dbReference>
<dbReference type="Proteomes" id="UP000004030">
    <property type="component" value="Unassembled WGS sequence"/>
</dbReference>
<keyword evidence="1" id="KW-0436">Ligase</keyword>
<dbReference type="PANTHER" id="PTHR47917:SF1">
    <property type="entry name" value="COENZYME F420:L-GLUTAMATE LIGASE"/>
    <property type="match status" value="1"/>
</dbReference>
<keyword evidence="4" id="KW-0460">Magnesium</keyword>
<dbReference type="NCBIfam" id="TIGR01916">
    <property type="entry name" value="F420_cofE"/>
    <property type="match status" value="1"/>
</dbReference>
<dbReference type="Gene3D" id="3.90.1660.10">
    <property type="entry name" value="CofE-like domain"/>
    <property type="match status" value="1"/>
</dbReference>
<dbReference type="STRING" id="1088721.JI59_17700"/>
<dbReference type="GO" id="GO:0046872">
    <property type="term" value="F:metal ion binding"/>
    <property type="evidence" value="ECO:0007669"/>
    <property type="project" value="UniProtKB-KW"/>
</dbReference>